<reference evidence="2" key="1">
    <citation type="submission" date="2014-12" db="EMBL/GenBank/DDBJ databases">
        <title>Insight into the proteome of Arion vulgaris.</title>
        <authorList>
            <person name="Aradska J."/>
            <person name="Bulat T."/>
            <person name="Smidak R."/>
            <person name="Sarate P."/>
            <person name="Gangsoo J."/>
            <person name="Sialana F."/>
            <person name="Bilban M."/>
            <person name="Lubec G."/>
        </authorList>
    </citation>
    <scope>NUCLEOTIDE SEQUENCE</scope>
    <source>
        <tissue evidence="2">Skin</tissue>
    </source>
</reference>
<feature type="non-terminal residue" evidence="2">
    <location>
        <position position="1"/>
    </location>
</feature>
<evidence type="ECO:0000313" key="2">
    <source>
        <dbReference type="EMBL" id="CEK64436.1"/>
    </source>
</evidence>
<dbReference type="EMBL" id="HACG01017571">
    <property type="protein sequence ID" value="CEK64436.1"/>
    <property type="molecule type" value="Transcribed_RNA"/>
</dbReference>
<keyword evidence="1" id="KW-0732">Signal</keyword>
<gene>
    <name evidence="2" type="primary">ORF51766</name>
</gene>
<feature type="chain" id="PRO_5002123685" evidence="1">
    <location>
        <begin position="21"/>
        <end position="83"/>
    </location>
</feature>
<evidence type="ECO:0000256" key="1">
    <source>
        <dbReference type="SAM" id="SignalP"/>
    </source>
</evidence>
<protein>
    <submittedName>
        <fullName evidence="2">Uncharacterized protein</fullName>
    </submittedName>
</protein>
<proteinExistence type="predicted"/>
<feature type="signal peptide" evidence="1">
    <location>
        <begin position="1"/>
        <end position="20"/>
    </location>
</feature>
<accession>A0A0B6Z954</accession>
<sequence length="83" mass="9945">GLCCCMVVIISQVIIYVKSGIRTHCDSRTICWQERWRMTEREKTQNSMDRYQRVNCSQFGQRAVEKIHDCQHQNSMDRYQQLS</sequence>
<dbReference type="AlphaFoldDB" id="A0A0B6Z954"/>
<name>A0A0B6Z954_9EUPU</name>
<organism evidence="2">
    <name type="scientific">Arion vulgaris</name>
    <dbReference type="NCBI Taxonomy" id="1028688"/>
    <lineage>
        <taxon>Eukaryota</taxon>
        <taxon>Metazoa</taxon>
        <taxon>Spiralia</taxon>
        <taxon>Lophotrochozoa</taxon>
        <taxon>Mollusca</taxon>
        <taxon>Gastropoda</taxon>
        <taxon>Heterobranchia</taxon>
        <taxon>Euthyneura</taxon>
        <taxon>Panpulmonata</taxon>
        <taxon>Eupulmonata</taxon>
        <taxon>Stylommatophora</taxon>
        <taxon>Helicina</taxon>
        <taxon>Arionoidea</taxon>
        <taxon>Arionidae</taxon>
        <taxon>Arion</taxon>
    </lineage>
</organism>